<organism evidence="1 2">
    <name type="scientific">Amphibacillus indicireducens</name>
    <dbReference type="NCBI Taxonomy" id="1076330"/>
    <lineage>
        <taxon>Bacteria</taxon>
        <taxon>Bacillati</taxon>
        <taxon>Bacillota</taxon>
        <taxon>Bacilli</taxon>
        <taxon>Bacillales</taxon>
        <taxon>Bacillaceae</taxon>
        <taxon>Amphibacillus</taxon>
    </lineage>
</organism>
<dbReference type="Proteomes" id="UP001501734">
    <property type="component" value="Unassembled WGS sequence"/>
</dbReference>
<dbReference type="NCBIfam" id="NF010181">
    <property type="entry name" value="PRK13660.1"/>
    <property type="match status" value="1"/>
</dbReference>
<dbReference type="SUPFAM" id="SSF102405">
    <property type="entry name" value="MCP/YpsA-like"/>
    <property type="match status" value="1"/>
</dbReference>
<sequence length="185" mass="22050">MEKTMTVTGYKSYELNIRSAKDERLPYIKYALKQRLISFIENGGEWILTSGQLGIELWTCEIVAELREEYPVKYAIIPPFNNQEKRWSEQDQELYLRLILEADYYALLCQDDYKGPYQFTTKDSWLIEKSDCCLMLVDDQFPGSVKYFMERAIEYSGRNNYPIYYITPFDLNDMIRELQENDQTL</sequence>
<dbReference type="EMBL" id="BAABDL010000085">
    <property type="protein sequence ID" value="GAA4071605.1"/>
    <property type="molecule type" value="Genomic_DNA"/>
</dbReference>
<comment type="caution">
    <text evidence="1">The sequence shown here is derived from an EMBL/GenBank/DDBJ whole genome shotgun (WGS) entry which is preliminary data.</text>
</comment>
<dbReference type="PANTHER" id="PTHR38440">
    <property type="entry name" value="UPF0398 PROTEIN YPSA"/>
    <property type="match status" value="1"/>
</dbReference>
<reference evidence="2" key="1">
    <citation type="journal article" date="2019" name="Int. J. Syst. Evol. Microbiol.">
        <title>The Global Catalogue of Microorganisms (GCM) 10K type strain sequencing project: providing services to taxonomists for standard genome sequencing and annotation.</title>
        <authorList>
            <consortium name="The Broad Institute Genomics Platform"/>
            <consortium name="The Broad Institute Genome Sequencing Center for Infectious Disease"/>
            <person name="Wu L."/>
            <person name="Ma J."/>
        </authorList>
    </citation>
    <scope>NUCLEOTIDE SEQUENCE [LARGE SCALE GENOMIC DNA]</scope>
    <source>
        <strain evidence="2">JCM 17250</strain>
    </source>
</reference>
<dbReference type="Gene3D" id="3.40.50.450">
    <property type="match status" value="1"/>
</dbReference>
<dbReference type="PIRSF" id="PIRSF021290">
    <property type="entry name" value="DUF1273"/>
    <property type="match status" value="1"/>
</dbReference>
<dbReference type="PANTHER" id="PTHR38440:SF1">
    <property type="entry name" value="UPF0398 PROTEIN SPR0331"/>
    <property type="match status" value="1"/>
</dbReference>
<proteinExistence type="predicted"/>
<evidence type="ECO:0000313" key="1">
    <source>
        <dbReference type="EMBL" id="GAA4071605.1"/>
    </source>
</evidence>
<name>A0ABP7VQ88_9BACI</name>
<protein>
    <submittedName>
        <fullName evidence="1">DUF1273 domain-containing protein</fullName>
    </submittedName>
</protein>
<gene>
    <name evidence="1" type="ORF">GCM10022410_16560</name>
</gene>
<dbReference type="Pfam" id="PF06908">
    <property type="entry name" value="YpsA"/>
    <property type="match status" value="1"/>
</dbReference>
<keyword evidence="2" id="KW-1185">Reference proteome</keyword>
<evidence type="ECO:0000313" key="2">
    <source>
        <dbReference type="Proteomes" id="UP001501734"/>
    </source>
</evidence>
<dbReference type="InterPro" id="IPR010697">
    <property type="entry name" value="YspA"/>
</dbReference>
<accession>A0ABP7VQ88</accession>
<dbReference type="RefSeq" id="WP_344912111.1">
    <property type="nucleotide sequence ID" value="NZ_BAABDL010000085.1"/>
</dbReference>